<name>A0AAD1UJR0_EUPCR</name>
<evidence type="ECO:0000313" key="2">
    <source>
        <dbReference type="Proteomes" id="UP001295684"/>
    </source>
</evidence>
<reference evidence="1" key="1">
    <citation type="submission" date="2023-07" db="EMBL/GenBank/DDBJ databases">
        <authorList>
            <consortium name="AG Swart"/>
            <person name="Singh M."/>
            <person name="Singh A."/>
            <person name="Seah K."/>
            <person name="Emmerich C."/>
        </authorList>
    </citation>
    <scope>NUCLEOTIDE SEQUENCE</scope>
    <source>
        <strain evidence="1">DP1</strain>
    </source>
</reference>
<comment type="caution">
    <text evidence="1">The sequence shown here is derived from an EMBL/GenBank/DDBJ whole genome shotgun (WGS) entry which is preliminary data.</text>
</comment>
<protein>
    <submittedName>
        <fullName evidence="1">Uncharacterized protein</fullName>
    </submittedName>
</protein>
<sequence length="71" mass="8315">MLHYLFSLFVKRYLPMSCSSLTHGKANGATICNVKSLRYFFVENVYIILKVISPFYVKNNFIKIYQIDLCP</sequence>
<dbReference type="EMBL" id="CAMPGE010009339">
    <property type="protein sequence ID" value="CAI2368210.1"/>
    <property type="molecule type" value="Genomic_DNA"/>
</dbReference>
<proteinExistence type="predicted"/>
<gene>
    <name evidence="1" type="ORF">ECRASSUSDP1_LOCUS9501</name>
</gene>
<dbReference type="Proteomes" id="UP001295684">
    <property type="component" value="Unassembled WGS sequence"/>
</dbReference>
<dbReference type="AlphaFoldDB" id="A0AAD1UJR0"/>
<organism evidence="1 2">
    <name type="scientific">Euplotes crassus</name>
    <dbReference type="NCBI Taxonomy" id="5936"/>
    <lineage>
        <taxon>Eukaryota</taxon>
        <taxon>Sar</taxon>
        <taxon>Alveolata</taxon>
        <taxon>Ciliophora</taxon>
        <taxon>Intramacronucleata</taxon>
        <taxon>Spirotrichea</taxon>
        <taxon>Hypotrichia</taxon>
        <taxon>Euplotida</taxon>
        <taxon>Euplotidae</taxon>
        <taxon>Moneuplotes</taxon>
    </lineage>
</organism>
<accession>A0AAD1UJR0</accession>
<evidence type="ECO:0000313" key="1">
    <source>
        <dbReference type="EMBL" id="CAI2368210.1"/>
    </source>
</evidence>
<keyword evidence="2" id="KW-1185">Reference proteome</keyword>